<dbReference type="Proteomes" id="UP001162131">
    <property type="component" value="Unassembled WGS sequence"/>
</dbReference>
<accession>A0AAU9J4C6</accession>
<feature type="transmembrane region" description="Helical" evidence="1">
    <location>
        <begin position="36"/>
        <end position="55"/>
    </location>
</feature>
<dbReference type="PANTHER" id="PTHR34674">
    <property type="entry name" value="PHOSPHATIDYLCHOLINE:DIACYLGLYCEROL CHOLINEPHOSPHOTRANSFERASE 1-RELATED"/>
    <property type="match status" value="1"/>
</dbReference>
<gene>
    <name evidence="3" type="ORF">BSTOLATCC_MIC27667</name>
</gene>
<dbReference type="Pfam" id="PF24788">
    <property type="entry name" value="AtPDCT1_2"/>
    <property type="match status" value="1"/>
</dbReference>
<dbReference type="InterPro" id="IPR055311">
    <property type="entry name" value="PDCT1/2-like"/>
</dbReference>
<feature type="transmembrane region" description="Helical" evidence="1">
    <location>
        <begin position="161"/>
        <end position="181"/>
    </location>
</feature>
<feature type="domain" description="AtPDCT1/2 transmembrane" evidence="2">
    <location>
        <begin position="72"/>
        <end position="232"/>
    </location>
</feature>
<feature type="transmembrane region" description="Helical" evidence="1">
    <location>
        <begin position="190"/>
        <end position="211"/>
    </location>
</feature>
<feature type="transmembrane region" description="Helical" evidence="1">
    <location>
        <begin position="93"/>
        <end position="114"/>
    </location>
</feature>
<comment type="caution">
    <text evidence="3">The sequence shown here is derived from an EMBL/GenBank/DDBJ whole genome shotgun (WGS) entry which is preliminary data.</text>
</comment>
<evidence type="ECO:0000256" key="1">
    <source>
        <dbReference type="SAM" id="Phobius"/>
    </source>
</evidence>
<dbReference type="EMBL" id="CAJZBQ010000027">
    <property type="protein sequence ID" value="CAG9321096.1"/>
    <property type="molecule type" value="Genomic_DNA"/>
</dbReference>
<reference evidence="3" key="1">
    <citation type="submission" date="2021-09" db="EMBL/GenBank/DDBJ databases">
        <authorList>
            <consortium name="AG Swart"/>
            <person name="Singh M."/>
            <person name="Singh A."/>
            <person name="Seah K."/>
            <person name="Emmerich C."/>
        </authorList>
    </citation>
    <scope>NUCLEOTIDE SEQUENCE</scope>
    <source>
        <strain evidence="3">ATCC30299</strain>
    </source>
</reference>
<dbReference type="InterPro" id="IPR056361">
    <property type="entry name" value="AtPDCT1_2_TM_dom"/>
</dbReference>
<evidence type="ECO:0000313" key="4">
    <source>
        <dbReference type="Proteomes" id="UP001162131"/>
    </source>
</evidence>
<evidence type="ECO:0000259" key="2">
    <source>
        <dbReference type="Pfam" id="PF24788"/>
    </source>
</evidence>
<proteinExistence type="predicted"/>
<keyword evidence="1" id="KW-0472">Membrane</keyword>
<sequence length="256" mass="30034">MADKGLLTGELQQRYYRYKRLLEENNFSMPTKKIMFGVRMTVMVSLVIFSISNAVTGMAVQKTETECIWDGFFVATQPLNKYFEENEGIKHGMMILSSALIDSILFIFTIRYILWGKSWRPLIWFVSFYLTRTLIQSVFIMKFPDDNLWDYPGIPSITVTYLRTTDFFYSGHVGVMVFCALENRHEGNRLLMYLSTFTAFFEFFVLLVLRAHYAVDMFAGIVFAHYFWIISGWVSPYLDRWGGYKDSQADYNKLQL</sequence>
<dbReference type="PANTHER" id="PTHR34674:SF1">
    <property type="entry name" value="PHOSPHATIDYLCHOLINE:DIACYLGLYCEROL CHOLINEPHOSPHOTRANSFERASE 1-RELATED"/>
    <property type="match status" value="1"/>
</dbReference>
<evidence type="ECO:0000313" key="3">
    <source>
        <dbReference type="EMBL" id="CAG9321096.1"/>
    </source>
</evidence>
<keyword evidence="1" id="KW-1133">Transmembrane helix</keyword>
<dbReference type="AlphaFoldDB" id="A0AAU9J4C6"/>
<feature type="transmembrane region" description="Helical" evidence="1">
    <location>
        <begin position="121"/>
        <end position="141"/>
    </location>
</feature>
<organism evidence="3 4">
    <name type="scientific">Blepharisma stoltei</name>
    <dbReference type="NCBI Taxonomy" id="1481888"/>
    <lineage>
        <taxon>Eukaryota</taxon>
        <taxon>Sar</taxon>
        <taxon>Alveolata</taxon>
        <taxon>Ciliophora</taxon>
        <taxon>Postciliodesmatophora</taxon>
        <taxon>Heterotrichea</taxon>
        <taxon>Heterotrichida</taxon>
        <taxon>Blepharismidae</taxon>
        <taxon>Blepharisma</taxon>
    </lineage>
</organism>
<keyword evidence="4" id="KW-1185">Reference proteome</keyword>
<keyword evidence="1" id="KW-0812">Transmembrane</keyword>
<feature type="transmembrane region" description="Helical" evidence="1">
    <location>
        <begin position="217"/>
        <end position="238"/>
    </location>
</feature>
<name>A0AAU9J4C6_9CILI</name>
<protein>
    <recommendedName>
        <fullName evidence="2">AtPDCT1/2 transmembrane domain-containing protein</fullName>
    </recommendedName>
</protein>